<accession>V6LFZ9</accession>
<protein>
    <submittedName>
        <fullName evidence="2">Uncharacterized protein</fullName>
    </submittedName>
</protein>
<dbReference type="AlphaFoldDB" id="V6LFZ9"/>
<reference evidence="3" key="2">
    <citation type="submission" date="2020-12" db="EMBL/GenBank/DDBJ databases">
        <title>New Spironucleus salmonicida genome in near-complete chromosomes.</title>
        <authorList>
            <person name="Xu F."/>
            <person name="Kurt Z."/>
            <person name="Jimenez-Gonzalez A."/>
            <person name="Astvaldsson A."/>
            <person name="Andersson J.O."/>
            <person name="Svard S.G."/>
        </authorList>
    </citation>
    <scope>NUCLEOTIDE SEQUENCE</scope>
    <source>
        <strain evidence="3">ATCC 50377</strain>
    </source>
</reference>
<evidence type="ECO:0000313" key="4">
    <source>
        <dbReference type="Proteomes" id="UP000018208"/>
    </source>
</evidence>
<dbReference type="EMBL" id="KI546141">
    <property type="protein sequence ID" value="EST43193.1"/>
    <property type="molecule type" value="Genomic_DNA"/>
</dbReference>
<proteinExistence type="predicted"/>
<dbReference type="VEuPathDB" id="GiardiaDB:SS50377_28419"/>
<dbReference type="EMBL" id="AUWU02000009">
    <property type="protein sequence ID" value="KAH0569470.1"/>
    <property type="molecule type" value="Genomic_DNA"/>
</dbReference>
<dbReference type="Proteomes" id="UP000018208">
    <property type="component" value="Unassembled WGS sequence"/>
</dbReference>
<name>V6LFZ9_9EUKA</name>
<reference evidence="2 3" key="1">
    <citation type="journal article" date="2014" name="PLoS Genet.">
        <title>The Genome of Spironucleus salmonicida Highlights a Fish Pathogen Adapted to Fluctuating Environments.</title>
        <authorList>
            <person name="Xu F."/>
            <person name="Jerlstrom-Hultqvist J."/>
            <person name="Einarsson E."/>
            <person name="Astvaldsson A."/>
            <person name="Svard S.G."/>
            <person name="Andersson J.O."/>
        </authorList>
    </citation>
    <scope>NUCLEOTIDE SEQUENCE</scope>
    <source>
        <strain evidence="3">ATCC 50377</strain>
    </source>
</reference>
<organism evidence="2">
    <name type="scientific">Spironucleus salmonicida</name>
    <dbReference type="NCBI Taxonomy" id="348837"/>
    <lineage>
        <taxon>Eukaryota</taxon>
        <taxon>Metamonada</taxon>
        <taxon>Diplomonadida</taxon>
        <taxon>Hexamitidae</taxon>
        <taxon>Hexamitinae</taxon>
        <taxon>Spironucleus</taxon>
    </lineage>
</organism>
<evidence type="ECO:0000313" key="3">
    <source>
        <dbReference type="EMBL" id="KAH0569470.1"/>
    </source>
</evidence>
<sequence length="133" mass="14852">MVKLRGVRQSKIEEFTVRALCAQTDFSGKWAAPPGGKIGVCWIAGTKKARYSQGGSSFQCNSRLLVLHYYVIYVISQFLRQIFQRCAESKQGVSERGRRWGGANRVGFEGQEQREEGGFQREPAGLGQQIGSF</sequence>
<evidence type="ECO:0000256" key="1">
    <source>
        <dbReference type="SAM" id="MobiDB-lite"/>
    </source>
</evidence>
<evidence type="ECO:0000313" key="2">
    <source>
        <dbReference type="EMBL" id="EST43193.1"/>
    </source>
</evidence>
<feature type="region of interest" description="Disordered" evidence="1">
    <location>
        <begin position="93"/>
        <end position="133"/>
    </location>
</feature>
<gene>
    <name evidence="2" type="ORF">SS50377_17134</name>
    <name evidence="3" type="ORF">SS50377_28419</name>
</gene>
<keyword evidence="4" id="KW-1185">Reference proteome</keyword>